<sequence length="83" mass="9582">MDDRKESDIYAPVTNRNDRYDESRIVEDGTDPIDDSEEDAIAAVKGHIEKQDWEGRSRYDLHPVADSDDVKDEKWTTAERGEL</sequence>
<reference evidence="2 3" key="1">
    <citation type="journal article" date="2015" name="J. Biotechnol.">
        <title>Complete genome sequence of Paenibacillus beijingensis 7188(T) (=DSM 24997(T)), a novel rhizobacterium from jujube garden soil.</title>
        <authorList>
            <person name="Kwak Y."/>
            <person name="Shin J.H."/>
        </authorList>
    </citation>
    <scope>NUCLEOTIDE SEQUENCE [LARGE SCALE GENOMIC DNA]</scope>
    <source>
        <strain evidence="2 3">DSM 24997</strain>
    </source>
</reference>
<keyword evidence="3" id="KW-1185">Reference proteome</keyword>
<evidence type="ECO:0000313" key="2">
    <source>
        <dbReference type="EMBL" id="AJY75729.1"/>
    </source>
</evidence>
<accession>A0A0D5NK58</accession>
<dbReference type="HOGENOM" id="CLU_2539357_0_0_9"/>
<dbReference type="AlphaFoldDB" id="A0A0D5NK58"/>
<dbReference type="EMBL" id="CP011058">
    <property type="protein sequence ID" value="AJY75729.1"/>
    <property type="molecule type" value="Genomic_DNA"/>
</dbReference>
<dbReference type="KEGG" id="pbj:VN24_15690"/>
<evidence type="ECO:0000313" key="3">
    <source>
        <dbReference type="Proteomes" id="UP000032633"/>
    </source>
</evidence>
<dbReference type="OrthoDB" id="2625629at2"/>
<dbReference type="Proteomes" id="UP000032633">
    <property type="component" value="Chromosome"/>
</dbReference>
<proteinExistence type="predicted"/>
<organism evidence="2 3">
    <name type="scientific">Paenibacillus beijingensis</name>
    <dbReference type="NCBI Taxonomy" id="1126833"/>
    <lineage>
        <taxon>Bacteria</taxon>
        <taxon>Bacillati</taxon>
        <taxon>Bacillota</taxon>
        <taxon>Bacilli</taxon>
        <taxon>Bacillales</taxon>
        <taxon>Paenibacillaceae</taxon>
        <taxon>Paenibacillus</taxon>
    </lineage>
</organism>
<name>A0A0D5NK58_9BACL</name>
<evidence type="ECO:0000256" key="1">
    <source>
        <dbReference type="SAM" id="MobiDB-lite"/>
    </source>
</evidence>
<reference evidence="3" key="2">
    <citation type="submission" date="2015-03" db="EMBL/GenBank/DDBJ databases">
        <title>Genome sequence of Paenibacillus beijingensis strain DSM 24997T.</title>
        <authorList>
            <person name="Kwak Y."/>
            <person name="Shin J.-H."/>
        </authorList>
    </citation>
    <scope>NUCLEOTIDE SEQUENCE [LARGE SCALE GENOMIC DNA]</scope>
    <source>
        <strain evidence="3">DSM 24997</strain>
    </source>
</reference>
<dbReference type="RefSeq" id="WP_045671157.1">
    <property type="nucleotide sequence ID" value="NZ_CP011058.1"/>
</dbReference>
<feature type="compositionally biased region" description="Basic and acidic residues" evidence="1">
    <location>
        <begin position="71"/>
        <end position="83"/>
    </location>
</feature>
<protein>
    <submittedName>
        <fullName evidence="2">Uncharacterized protein</fullName>
    </submittedName>
</protein>
<gene>
    <name evidence="2" type="ORF">VN24_15690</name>
</gene>
<feature type="region of interest" description="Disordered" evidence="1">
    <location>
        <begin position="62"/>
        <end position="83"/>
    </location>
</feature>
<dbReference type="PATRIC" id="fig|1126833.4.peg.3434"/>